<reference evidence="2" key="2">
    <citation type="submission" date="2020-09" db="EMBL/GenBank/DDBJ databases">
        <authorList>
            <person name="Sun Q."/>
            <person name="Zhou Y."/>
        </authorList>
    </citation>
    <scope>NUCLEOTIDE SEQUENCE</scope>
    <source>
        <strain evidence="2">CGMCC 1.15367</strain>
    </source>
</reference>
<evidence type="ECO:0000313" key="2">
    <source>
        <dbReference type="EMBL" id="GGE09614.1"/>
    </source>
</evidence>
<dbReference type="InterPro" id="IPR031571">
    <property type="entry name" value="RcpC_dom"/>
</dbReference>
<name>A0A916ZRS6_9HYPH</name>
<evidence type="ECO:0000313" key="3">
    <source>
        <dbReference type="Proteomes" id="UP000644699"/>
    </source>
</evidence>
<dbReference type="AlphaFoldDB" id="A0A916ZRS6"/>
<gene>
    <name evidence="2" type="ORF">GCM10011390_30870</name>
</gene>
<comment type="caution">
    <text evidence="2">The sequence shown here is derived from an EMBL/GenBank/DDBJ whole genome shotgun (WGS) entry which is preliminary data.</text>
</comment>
<dbReference type="EMBL" id="BMIQ01000004">
    <property type="protein sequence ID" value="GGE09614.1"/>
    <property type="molecule type" value="Genomic_DNA"/>
</dbReference>
<dbReference type="Proteomes" id="UP000644699">
    <property type="component" value="Unassembled WGS sequence"/>
</dbReference>
<evidence type="ECO:0000259" key="1">
    <source>
        <dbReference type="SMART" id="SM00858"/>
    </source>
</evidence>
<sequence length="271" mass="28542">MNASRLAVLGVALSSAVGAGVVALNLSAREPAEPIVITAPSEPTVKLAEVLVTTRDIPMGGAVEGGLGWQSWPEDALGPSLILRGNRPNAVEELGGTLARQSFVTGEPVREDKLVKSDRGFMSVVLPQGKRAIAVQIAAETAAGGFILPNDHVDMIMTRKRMKDGVPTGEVDTETVLSNIRVLAIDQAIDEKSGSRSVIGTTATLEVDPEQAEAVTAAQQMADRIVLTLRSLEDSVPGGKGYAAFLLAGEQRPSRVHVVRYGQTSDVTTRK</sequence>
<protein>
    <submittedName>
        <fullName evidence="2">Flp pilus assembly protein CpaB</fullName>
    </submittedName>
</protein>
<keyword evidence="3" id="KW-1185">Reference proteome</keyword>
<dbReference type="InterPro" id="IPR017592">
    <property type="entry name" value="Pilus_assmbl_Flp-typ_CpaB"/>
</dbReference>
<dbReference type="RefSeq" id="WP_188909981.1">
    <property type="nucleotide sequence ID" value="NZ_BMIQ01000004.1"/>
</dbReference>
<reference evidence="2" key="1">
    <citation type="journal article" date="2014" name="Int. J. Syst. Evol. Microbiol.">
        <title>Complete genome sequence of Corynebacterium casei LMG S-19264T (=DSM 44701T), isolated from a smear-ripened cheese.</title>
        <authorList>
            <consortium name="US DOE Joint Genome Institute (JGI-PGF)"/>
            <person name="Walter F."/>
            <person name="Albersmeier A."/>
            <person name="Kalinowski J."/>
            <person name="Ruckert C."/>
        </authorList>
    </citation>
    <scope>NUCLEOTIDE SEQUENCE</scope>
    <source>
        <strain evidence="2">CGMCC 1.15367</strain>
    </source>
</reference>
<accession>A0A916ZRS6</accession>
<proteinExistence type="predicted"/>
<dbReference type="NCBIfam" id="TIGR03177">
    <property type="entry name" value="pilus_cpaB"/>
    <property type="match status" value="1"/>
</dbReference>
<feature type="domain" description="SAF" evidence="1">
    <location>
        <begin position="48"/>
        <end position="115"/>
    </location>
</feature>
<dbReference type="SMART" id="SM00858">
    <property type="entry name" value="SAF"/>
    <property type="match status" value="1"/>
</dbReference>
<dbReference type="Pfam" id="PF16976">
    <property type="entry name" value="RcpC"/>
    <property type="match status" value="1"/>
</dbReference>
<organism evidence="2 3">
    <name type="scientific">Aureimonas endophytica</name>
    <dbReference type="NCBI Taxonomy" id="2027858"/>
    <lineage>
        <taxon>Bacteria</taxon>
        <taxon>Pseudomonadati</taxon>
        <taxon>Pseudomonadota</taxon>
        <taxon>Alphaproteobacteria</taxon>
        <taxon>Hyphomicrobiales</taxon>
        <taxon>Aurantimonadaceae</taxon>
        <taxon>Aureimonas</taxon>
    </lineage>
</organism>
<dbReference type="InterPro" id="IPR013974">
    <property type="entry name" value="SAF"/>
</dbReference>
<dbReference type="CDD" id="cd11614">
    <property type="entry name" value="SAF_CpaB_FlgA_like"/>
    <property type="match status" value="1"/>
</dbReference>